<protein>
    <recommendedName>
        <fullName evidence="7">Ribulokinase</fullName>
        <ecNumber evidence="7">2.7.1.16</ecNumber>
    </recommendedName>
</protein>
<proteinExistence type="inferred from homology"/>
<reference evidence="10" key="1">
    <citation type="submission" date="2023-06" db="EMBL/GenBank/DDBJ databases">
        <title>Draft Genome Sequences of Representative Paenibacillus Polymyxa, Bacillus cereus, Fictibacillus sp., and Brevibacillus agri Strains Isolated from Amazonian Dark Earth.</title>
        <authorList>
            <person name="Pellegrinetti T.A."/>
            <person name="Cunha I.C.M."/>
            <person name="Chaves M.G."/>
            <person name="Freitas A.S."/>
            <person name="Silva A.V.R."/>
            <person name="Tsai S.M."/>
            <person name="Mendes L.W."/>
        </authorList>
    </citation>
    <scope>NUCLEOTIDE SEQUENCE</scope>
    <source>
        <strain evidence="10">CENA-BCM004</strain>
    </source>
</reference>
<dbReference type="HAMAP" id="MF_00520">
    <property type="entry name" value="Ribulokinase"/>
    <property type="match status" value="1"/>
</dbReference>
<dbReference type="NCBIfam" id="NF003154">
    <property type="entry name" value="PRK04123.1"/>
    <property type="match status" value="1"/>
</dbReference>
<dbReference type="Proteomes" id="UP001168694">
    <property type="component" value="Unassembled WGS sequence"/>
</dbReference>
<dbReference type="InterPro" id="IPR005929">
    <property type="entry name" value="Ribulokinase"/>
</dbReference>
<dbReference type="CDD" id="cd07781">
    <property type="entry name" value="ASKHA_NBD_FGGY_L-RBK"/>
    <property type="match status" value="1"/>
</dbReference>
<comment type="catalytic activity">
    <reaction evidence="7">
        <text>D-ribulose + ATP = D-ribulose 5-phosphate + ADP + H(+)</text>
        <dbReference type="Rhea" id="RHEA:17601"/>
        <dbReference type="ChEBI" id="CHEBI:15378"/>
        <dbReference type="ChEBI" id="CHEBI:17173"/>
        <dbReference type="ChEBI" id="CHEBI:30616"/>
        <dbReference type="ChEBI" id="CHEBI:58121"/>
        <dbReference type="ChEBI" id="CHEBI:456216"/>
        <dbReference type="EC" id="2.7.1.16"/>
    </reaction>
</comment>
<feature type="domain" description="Carbohydrate kinase FGGY C-terminal" evidence="9">
    <location>
        <begin position="289"/>
        <end position="486"/>
    </location>
</feature>
<evidence type="ECO:0000256" key="7">
    <source>
        <dbReference type="HAMAP-Rule" id="MF_00520"/>
    </source>
</evidence>
<gene>
    <name evidence="7" type="primary">araB</name>
    <name evidence="10" type="ORF">QYF49_15335</name>
</gene>
<comment type="similarity">
    <text evidence="7">Belongs to the ribulokinase family.</text>
</comment>
<dbReference type="GO" id="GO:0008741">
    <property type="term" value="F:ribulokinase activity"/>
    <property type="evidence" value="ECO:0007669"/>
    <property type="project" value="UniProtKB-EC"/>
</dbReference>
<evidence type="ECO:0000256" key="2">
    <source>
        <dbReference type="ARBA" id="ARBA00022741"/>
    </source>
</evidence>
<accession>A0ABT8E911</accession>
<keyword evidence="2 7" id="KW-0547">Nucleotide-binding</keyword>
<evidence type="ECO:0000256" key="6">
    <source>
        <dbReference type="ARBA" id="ARBA00023277"/>
    </source>
</evidence>
<keyword evidence="4 7" id="KW-0067">ATP-binding</keyword>
<evidence type="ECO:0000256" key="5">
    <source>
        <dbReference type="ARBA" id="ARBA00022935"/>
    </source>
</evidence>
<name>A0ABT8E911_9BACL</name>
<dbReference type="SUPFAM" id="SSF53067">
    <property type="entry name" value="Actin-like ATPase domain"/>
    <property type="match status" value="2"/>
</dbReference>
<dbReference type="PIRSF" id="PIRSF000538">
    <property type="entry name" value="GlpK"/>
    <property type="match status" value="1"/>
</dbReference>
<organism evidence="10 11">
    <name type="scientific">Fictibacillus terranigra</name>
    <dbReference type="NCBI Taxonomy" id="3058424"/>
    <lineage>
        <taxon>Bacteria</taxon>
        <taxon>Bacillati</taxon>
        <taxon>Bacillota</taxon>
        <taxon>Bacilli</taxon>
        <taxon>Bacillales</taxon>
        <taxon>Fictibacillaceae</taxon>
        <taxon>Fictibacillus</taxon>
    </lineage>
</organism>
<dbReference type="InterPro" id="IPR000577">
    <property type="entry name" value="Carb_kinase_FGGY"/>
</dbReference>
<keyword evidence="1 7" id="KW-0808">Transferase</keyword>
<comment type="catalytic activity">
    <reaction evidence="7">
        <text>L-ribulose + ATP = L-ribulose 5-phosphate + ADP + H(+)</text>
        <dbReference type="Rhea" id="RHEA:22072"/>
        <dbReference type="ChEBI" id="CHEBI:15378"/>
        <dbReference type="ChEBI" id="CHEBI:16880"/>
        <dbReference type="ChEBI" id="CHEBI:30616"/>
        <dbReference type="ChEBI" id="CHEBI:58226"/>
        <dbReference type="ChEBI" id="CHEBI:456216"/>
        <dbReference type="EC" id="2.7.1.16"/>
    </reaction>
</comment>
<dbReference type="Gene3D" id="3.30.420.40">
    <property type="match status" value="2"/>
</dbReference>
<keyword evidence="11" id="KW-1185">Reference proteome</keyword>
<keyword evidence="6 7" id="KW-0119">Carbohydrate metabolism</keyword>
<evidence type="ECO:0000313" key="11">
    <source>
        <dbReference type="Proteomes" id="UP001168694"/>
    </source>
</evidence>
<dbReference type="InterPro" id="IPR018484">
    <property type="entry name" value="FGGY_N"/>
</dbReference>
<evidence type="ECO:0000256" key="3">
    <source>
        <dbReference type="ARBA" id="ARBA00022777"/>
    </source>
</evidence>
<dbReference type="InterPro" id="IPR043129">
    <property type="entry name" value="ATPase_NBD"/>
</dbReference>
<evidence type="ECO:0000259" key="8">
    <source>
        <dbReference type="Pfam" id="PF00370"/>
    </source>
</evidence>
<keyword evidence="5 7" id="KW-0054">Arabinose catabolism</keyword>
<evidence type="ECO:0000313" key="10">
    <source>
        <dbReference type="EMBL" id="MDN4074359.1"/>
    </source>
</evidence>
<dbReference type="Pfam" id="PF00370">
    <property type="entry name" value="FGGY_N"/>
    <property type="match status" value="1"/>
</dbReference>
<dbReference type="EC" id="2.7.1.16" evidence="7"/>
<dbReference type="InterPro" id="IPR018485">
    <property type="entry name" value="FGGY_C"/>
</dbReference>
<dbReference type="Pfam" id="PF02782">
    <property type="entry name" value="FGGY_C"/>
    <property type="match status" value="1"/>
</dbReference>
<dbReference type="PANTHER" id="PTHR43435:SF4">
    <property type="entry name" value="FGGY CARBOHYDRATE KINASE DOMAIN-CONTAINING PROTEIN"/>
    <property type="match status" value="1"/>
</dbReference>
<comment type="pathway">
    <text evidence="7">Carbohydrate degradation; L-arabinose degradation via L-ribulose; D-xylulose 5-phosphate from L-arabinose (bacterial route): step 2/3.</text>
</comment>
<evidence type="ECO:0000256" key="1">
    <source>
        <dbReference type="ARBA" id="ARBA00022679"/>
    </source>
</evidence>
<evidence type="ECO:0000259" key="9">
    <source>
        <dbReference type="Pfam" id="PF02782"/>
    </source>
</evidence>
<dbReference type="RefSeq" id="WP_290400493.1">
    <property type="nucleotide sequence ID" value="NZ_JAUHLN010000003.1"/>
</dbReference>
<comment type="caution">
    <text evidence="10">The sequence shown here is derived from an EMBL/GenBank/DDBJ whole genome shotgun (WGS) entry which is preliminary data.</text>
</comment>
<keyword evidence="3 7" id="KW-0418">Kinase</keyword>
<dbReference type="PANTHER" id="PTHR43435">
    <property type="entry name" value="RIBULOKINASE"/>
    <property type="match status" value="1"/>
</dbReference>
<sequence>MSAKYSIGIDFGTESGRVLVVNVNTGEIKSMHVECYPHGVITDTLPSHSNLLPIGSALQNPKDYLHVLQNGIPLALEKAGLHPHQIVGIGVDFTSSTVLPVDKYLNPLCDYPKYHSSPHAWVKLWKHHPTKNRTEQLLKLATERKEKWLNKLGNNISEEWMIPKIVEVFEEAPDIYRETEYFMEANDWIVSLLTNTITRSNCSLAYKSFWNEEDGFPIEFFSSIDVNFGDTILSKLKGEIKNVGTCAGYLSEKWADQLDLPIGLPVATGIIDAHSAVLGTGIHHSETLLMVMGTSTCHMMLNNKLKEISGISGVVKNAILPGVYAYEAGQSAVGDIFGAYVNKHIPETYSQEARMRGISIFDYLEEKANQLPPENGLIALDWHNGNRSILCNTDLVGALVGLTLHTKPEEIFRAYLESTAFSARIIFETYQNYGLNIKHVVACGGLPQKNALLMQIYTDVINIPIQVSKSNYAPAIGAAILGATAAGTHSGGFDNIKEAIKSMSQPIEKTYYPIQKNVQSYEKKYQIYKDLHDIFGMSHSYVMKSLKSNKNPSPSLENI</sequence>
<dbReference type="EMBL" id="JAUHLN010000003">
    <property type="protein sequence ID" value="MDN4074359.1"/>
    <property type="molecule type" value="Genomic_DNA"/>
</dbReference>
<evidence type="ECO:0000256" key="4">
    <source>
        <dbReference type="ARBA" id="ARBA00022840"/>
    </source>
</evidence>
<feature type="domain" description="Carbohydrate kinase FGGY N-terminal" evidence="8">
    <location>
        <begin position="5"/>
        <end position="279"/>
    </location>
</feature>